<name>A0A4U5UQ86_COLLU</name>
<gene>
    <name evidence="1" type="ORF">D9C73_010838</name>
</gene>
<sequence>MQLVSVPTIYYLSIYQRVRELSVVVGTFDKTAVTVSLENYQLSKVVPEDETWTAAARRLPALTKSAGEKAEVADDQYAGEAFFFSTAKQDIRSGKGMSEAKAFLKSVNSFRMLNIFHERARLSLRDASLSLFDAAEKCQNTQLASLHLGIKAFGDFLGNKTERERGRDLFLDRQGLIEADLTTAVTVAANKTLRSMLLHATVGQP</sequence>
<reference evidence="1 2" key="1">
    <citation type="submission" date="2019-01" db="EMBL/GenBank/DDBJ databases">
        <title>Genome Assembly of Collichthys lucidus.</title>
        <authorList>
            <person name="Cai M."/>
            <person name="Xiao S."/>
        </authorList>
    </citation>
    <scope>NUCLEOTIDE SEQUENCE [LARGE SCALE GENOMIC DNA]</scope>
    <source>
        <strain evidence="1">JT15FE1705JMU</strain>
        <tissue evidence="1">Muscle</tissue>
    </source>
</reference>
<dbReference type="EMBL" id="CM014087">
    <property type="protein sequence ID" value="TKS76748.1"/>
    <property type="molecule type" value="Genomic_DNA"/>
</dbReference>
<protein>
    <submittedName>
        <fullName evidence="1">Uncharacterized protein</fullName>
    </submittedName>
</protein>
<organism evidence="1 2">
    <name type="scientific">Collichthys lucidus</name>
    <name type="common">Big head croaker</name>
    <name type="synonym">Sciaena lucida</name>
    <dbReference type="NCBI Taxonomy" id="240159"/>
    <lineage>
        <taxon>Eukaryota</taxon>
        <taxon>Metazoa</taxon>
        <taxon>Chordata</taxon>
        <taxon>Craniata</taxon>
        <taxon>Vertebrata</taxon>
        <taxon>Euteleostomi</taxon>
        <taxon>Actinopterygii</taxon>
        <taxon>Neopterygii</taxon>
        <taxon>Teleostei</taxon>
        <taxon>Neoteleostei</taxon>
        <taxon>Acanthomorphata</taxon>
        <taxon>Eupercaria</taxon>
        <taxon>Sciaenidae</taxon>
        <taxon>Collichthys</taxon>
    </lineage>
</organism>
<dbReference type="Proteomes" id="UP000298787">
    <property type="component" value="Chromosome 10"/>
</dbReference>
<accession>A0A4U5UQ86</accession>
<proteinExistence type="predicted"/>
<evidence type="ECO:0000313" key="1">
    <source>
        <dbReference type="EMBL" id="TKS76748.1"/>
    </source>
</evidence>
<evidence type="ECO:0000313" key="2">
    <source>
        <dbReference type="Proteomes" id="UP000298787"/>
    </source>
</evidence>
<dbReference type="AlphaFoldDB" id="A0A4U5UQ86"/>
<keyword evidence="2" id="KW-1185">Reference proteome</keyword>